<reference evidence="3 4" key="1">
    <citation type="submission" date="2015-11" db="EMBL/GenBank/DDBJ databases">
        <authorList>
            <person name="Nicholson A.C."/>
            <person name="Humrighouse B.W."/>
            <person name="Graziano J."/>
            <person name="Lasker B."/>
            <person name="Whitney A.M."/>
            <person name="Mcquiston J.R."/>
        </authorList>
    </citation>
    <scope>NUCLEOTIDE SEQUENCE [LARGE SCALE GENOMIC DNA]</scope>
    <source>
        <strain evidence="3 4">G4071</strain>
    </source>
</reference>
<sequence>MRNIIIIALIGLSLLACADKKIKSEDKEQQNATNKNNAGAVSGAKAQPETPFSVKEIINSYLSIKNALTKDDGKATAEAAKKLFETLETTNADRLDQEKKSIFIDIYESMRENAEHISTNSGNVEHQREHFALLSRDINDLTDSFGTAGLKLYVDFCPMYNKQKGAIWISEKKEIINPYYGSKMSDCGSVKKQL</sequence>
<feature type="domain" description="DUF3347" evidence="2">
    <location>
        <begin position="57"/>
        <end position="147"/>
    </location>
</feature>
<dbReference type="AlphaFoldDB" id="A0ABD4DPY4"/>
<evidence type="ECO:0000313" key="4">
    <source>
        <dbReference type="Proteomes" id="UP000064412"/>
    </source>
</evidence>
<dbReference type="InterPro" id="IPR021782">
    <property type="entry name" value="DUF3347"/>
</dbReference>
<evidence type="ECO:0000259" key="2">
    <source>
        <dbReference type="Pfam" id="PF11827"/>
    </source>
</evidence>
<dbReference type="PROSITE" id="PS51257">
    <property type="entry name" value="PROKAR_LIPOPROTEIN"/>
    <property type="match status" value="1"/>
</dbReference>
<proteinExistence type="predicted"/>
<evidence type="ECO:0000256" key="1">
    <source>
        <dbReference type="SAM" id="MobiDB-lite"/>
    </source>
</evidence>
<accession>A0ABD4DPY4</accession>
<dbReference type="EMBL" id="LNOI01000001">
    <property type="protein sequence ID" value="KUY20555.1"/>
    <property type="molecule type" value="Genomic_DNA"/>
</dbReference>
<dbReference type="Proteomes" id="UP000064412">
    <property type="component" value="Unassembled WGS sequence"/>
</dbReference>
<dbReference type="RefSeq" id="WP_059344272.1">
    <property type="nucleotide sequence ID" value="NZ_CP140570.1"/>
</dbReference>
<name>A0ABD4DPY4_ELIMR</name>
<dbReference type="Pfam" id="PF11827">
    <property type="entry name" value="DUF3347"/>
    <property type="match status" value="1"/>
</dbReference>
<feature type="region of interest" description="Disordered" evidence="1">
    <location>
        <begin position="25"/>
        <end position="47"/>
    </location>
</feature>
<comment type="caution">
    <text evidence="3">The sequence shown here is derived from an EMBL/GenBank/DDBJ whole genome shotgun (WGS) entry which is preliminary data.</text>
</comment>
<organism evidence="3 4">
    <name type="scientific">Elizabethkingia miricola</name>
    <name type="common">Chryseobacterium miricola</name>
    <dbReference type="NCBI Taxonomy" id="172045"/>
    <lineage>
        <taxon>Bacteria</taxon>
        <taxon>Pseudomonadati</taxon>
        <taxon>Bacteroidota</taxon>
        <taxon>Flavobacteriia</taxon>
        <taxon>Flavobacteriales</taxon>
        <taxon>Weeksellaceae</taxon>
        <taxon>Elizabethkingia</taxon>
    </lineage>
</organism>
<gene>
    <name evidence="3" type="ORF">ATB95_06520</name>
</gene>
<evidence type="ECO:0000313" key="3">
    <source>
        <dbReference type="EMBL" id="KUY20555.1"/>
    </source>
</evidence>
<protein>
    <recommendedName>
        <fullName evidence="2">DUF3347 domain-containing protein</fullName>
    </recommendedName>
</protein>
<feature type="compositionally biased region" description="Polar residues" evidence="1">
    <location>
        <begin position="30"/>
        <end position="39"/>
    </location>
</feature>